<keyword evidence="2" id="KW-1185">Reference proteome</keyword>
<reference evidence="1 2" key="1">
    <citation type="submission" date="2019-10" db="EMBL/GenBank/DDBJ databases">
        <title>Description of Paenibacillus choica sp. nov.</title>
        <authorList>
            <person name="Carlier A."/>
            <person name="Qi S."/>
        </authorList>
    </citation>
    <scope>NUCLEOTIDE SEQUENCE [LARGE SCALE GENOMIC DNA]</scope>
    <source>
        <strain evidence="1 2">LMG 31460</strain>
    </source>
</reference>
<dbReference type="RefSeq" id="WP_171693685.1">
    <property type="nucleotide sequence ID" value="NZ_WHOC01000183.1"/>
</dbReference>
<organism evidence="1 2">
    <name type="scientific">Paenibacillus germinis</name>
    <dbReference type="NCBI Taxonomy" id="2654979"/>
    <lineage>
        <taxon>Bacteria</taxon>
        <taxon>Bacillati</taxon>
        <taxon>Bacillota</taxon>
        <taxon>Bacilli</taxon>
        <taxon>Bacillales</taxon>
        <taxon>Paenibacillaceae</taxon>
        <taxon>Paenibacillus</taxon>
    </lineage>
</organism>
<protein>
    <recommendedName>
        <fullName evidence="3">Glycosyltransferase family 1 protein</fullName>
    </recommendedName>
</protein>
<evidence type="ECO:0000313" key="1">
    <source>
        <dbReference type="EMBL" id="NOU90931.1"/>
    </source>
</evidence>
<comment type="caution">
    <text evidence="1">The sequence shown here is derived from an EMBL/GenBank/DDBJ whole genome shotgun (WGS) entry which is preliminary data.</text>
</comment>
<accession>A0ABX1ZGC1</accession>
<sequence>MWPALQQFSREVGDSTDFYFWGYDPSSQPPLSSPTHYIPVVLPYSRYLNKFREMRFDAVLSPLFDQHRIQQAKSPIKYLDITAMGSIGIYSDVKVYQCVRNHVTGILAANHEKDWLRQIRGVFKMDYNERKAIWEAACLQVRTEFTAESQAVDIDRIVLAATL</sequence>
<dbReference type="Proteomes" id="UP000658690">
    <property type="component" value="Unassembled WGS sequence"/>
</dbReference>
<evidence type="ECO:0008006" key="3">
    <source>
        <dbReference type="Google" id="ProtNLM"/>
    </source>
</evidence>
<gene>
    <name evidence="1" type="ORF">GC102_35180</name>
</gene>
<proteinExistence type="predicted"/>
<evidence type="ECO:0000313" key="2">
    <source>
        <dbReference type="Proteomes" id="UP000658690"/>
    </source>
</evidence>
<dbReference type="EMBL" id="WHOC01000183">
    <property type="protein sequence ID" value="NOU90931.1"/>
    <property type="molecule type" value="Genomic_DNA"/>
</dbReference>
<name>A0ABX1ZGC1_9BACL</name>